<dbReference type="InterPro" id="IPR011471">
    <property type="entry name" value="DUF1577"/>
</dbReference>
<dbReference type="RefSeq" id="WP_004476083.1">
    <property type="nucleotide sequence ID" value="NZ_AHON02000051.1"/>
</dbReference>
<organism evidence="1 2">
    <name type="scientific">Leptospira santarosai str. MOR084</name>
    <dbReference type="NCBI Taxonomy" id="1049984"/>
    <lineage>
        <taxon>Bacteria</taxon>
        <taxon>Pseudomonadati</taxon>
        <taxon>Spirochaetota</taxon>
        <taxon>Spirochaetia</taxon>
        <taxon>Leptospirales</taxon>
        <taxon>Leptospiraceae</taxon>
        <taxon>Leptospira</taxon>
    </lineage>
</organism>
<dbReference type="Proteomes" id="UP000006329">
    <property type="component" value="Unassembled WGS sequence"/>
</dbReference>
<protein>
    <submittedName>
        <fullName evidence="1">PF07614 family protein</fullName>
    </submittedName>
</protein>
<proteinExistence type="predicted"/>
<dbReference type="EMBL" id="AHON02000051">
    <property type="protein sequence ID" value="EKO33323.1"/>
    <property type="molecule type" value="Genomic_DNA"/>
</dbReference>
<dbReference type="AlphaFoldDB" id="A0A0E2BD77"/>
<dbReference type="Pfam" id="PF07614">
    <property type="entry name" value="DUF1577"/>
    <property type="match status" value="1"/>
</dbReference>
<gene>
    <name evidence="1" type="ORF">LEP1GSC179_2584</name>
</gene>
<name>A0A0E2BD77_9LEPT</name>
<evidence type="ECO:0000313" key="2">
    <source>
        <dbReference type="Proteomes" id="UP000006329"/>
    </source>
</evidence>
<comment type="caution">
    <text evidence="1">The sequence shown here is derived from an EMBL/GenBank/DDBJ whole genome shotgun (WGS) entry which is preliminary data.</text>
</comment>
<keyword evidence="2" id="KW-1185">Reference proteome</keyword>
<sequence>MEYLQKTEREMDVITSAEQKDHVIAKYLLEQELTFKVYPFDRKAVVKKILEEGEKILIQFLNVENYSEGSSFTVYMILAKYIELECILLQKLENSLFIVKVEKLAIARKNRENQRVAVEPGAMYATNVVSSKAIIEANMFNVPTLVKVNFEDYKNRLRQKTKDIVDIDTFKPDLDRKFQIVKKTLKYFLIENTQNERSYKKNSPGRINYEKEVDDDLSSCIKEYKDQQIVSELIVPIVYLNQEQEQIPIGYFSIQSKERELTEKYVLKLQALADEMVERIKESNTMKTSEHFPILDASKTGISVKIEHPHLVETLPKQNDFVFDIFFKMQAPFTVHGSIRWLAKDENNHLILGIELAGKSDLPGERARYESNVESLSKE</sequence>
<accession>A0A0E2BD77</accession>
<evidence type="ECO:0000313" key="1">
    <source>
        <dbReference type="EMBL" id="EKO33323.1"/>
    </source>
</evidence>
<reference evidence="1" key="1">
    <citation type="submission" date="2012-10" db="EMBL/GenBank/DDBJ databases">
        <authorList>
            <person name="Harkins D.M."/>
            <person name="Durkin A.S."/>
            <person name="Brinkac L.M."/>
            <person name="Haft D.H."/>
            <person name="Selengut J.D."/>
            <person name="Sanka R."/>
            <person name="DePew J."/>
            <person name="Purushe J."/>
            <person name="Matthias M.A."/>
            <person name="Vinetz J.M."/>
            <person name="Sutton G.G."/>
            <person name="Nierman W.C."/>
            <person name="Fouts D.E."/>
        </authorList>
    </citation>
    <scope>NUCLEOTIDE SEQUENCE [LARGE SCALE GENOMIC DNA]</scope>
    <source>
        <strain evidence="1">MOR084</strain>
    </source>
</reference>